<proteinExistence type="predicted"/>
<evidence type="ECO:0000313" key="1">
    <source>
        <dbReference type="Proteomes" id="UP000887574"/>
    </source>
</evidence>
<name>A0A915E6R5_9BILA</name>
<accession>A0A915E6R5</accession>
<sequence>MESDVSSGVTTERLAMFFPPSVLKTSLSAGFVVFHGCQCFELVFMTLGGQNFAKHLVATPLARSDSL</sequence>
<protein>
    <submittedName>
        <fullName evidence="2">Uncharacterized protein</fullName>
    </submittedName>
</protein>
<dbReference type="WBParaSite" id="jg2936">
    <property type="protein sequence ID" value="jg2936"/>
    <property type="gene ID" value="jg2936"/>
</dbReference>
<organism evidence="1 2">
    <name type="scientific">Ditylenchus dipsaci</name>
    <dbReference type="NCBI Taxonomy" id="166011"/>
    <lineage>
        <taxon>Eukaryota</taxon>
        <taxon>Metazoa</taxon>
        <taxon>Ecdysozoa</taxon>
        <taxon>Nematoda</taxon>
        <taxon>Chromadorea</taxon>
        <taxon>Rhabditida</taxon>
        <taxon>Tylenchina</taxon>
        <taxon>Tylenchomorpha</taxon>
        <taxon>Sphaerularioidea</taxon>
        <taxon>Anguinidae</taxon>
        <taxon>Anguininae</taxon>
        <taxon>Ditylenchus</taxon>
    </lineage>
</organism>
<dbReference type="AlphaFoldDB" id="A0A915E6R5"/>
<reference evidence="2" key="1">
    <citation type="submission" date="2022-11" db="UniProtKB">
        <authorList>
            <consortium name="WormBaseParasite"/>
        </authorList>
    </citation>
    <scope>IDENTIFICATION</scope>
</reference>
<keyword evidence="1" id="KW-1185">Reference proteome</keyword>
<dbReference type="Proteomes" id="UP000887574">
    <property type="component" value="Unplaced"/>
</dbReference>
<evidence type="ECO:0000313" key="2">
    <source>
        <dbReference type="WBParaSite" id="jg2936"/>
    </source>
</evidence>